<proteinExistence type="predicted"/>
<gene>
    <name evidence="1" type="ORF">OL497_10930</name>
</gene>
<dbReference type="RefSeq" id="WP_264730004.1">
    <property type="nucleotide sequence ID" value="NZ_JAPDNR010000001.1"/>
</dbReference>
<dbReference type="Proteomes" id="UP001207742">
    <property type="component" value="Unassembled WGS sequence"/>
</dbReference>
<accession>A0ABT3IKC1</accession>
<dbReference type="InterPro" id="IPR034660">
    <property type="entry name" value="DinB/YfiT-like"/>
</dbReference>
<evidence type="ECO:0000313" key="1">
    <source>
        <dbReference type="EMBL" id="MCW3484409.1"/>
    </source>
</evidence>
<keyword evidence="2" id="KW-1185">Reference proteome</keyword>
<reference evidence="1 2" key="1">
    <citation type="submission" date="2022-10" db="EMBL/GenBank/DDBJ databases">
        <title>Chitinophaga nivalis PC15 sp. nov., isolated from Pyeongchang county, South Korea.</title>
        <authorList>
            <person name="Trinh H.N."/>
        </authorList>
    </citation>
    <scope>NUCLEOTIDE SEQUENCE [LARGE SCALE GENOMIC DNA]</scope>
    <source>
        <strain evidence="1 2">PC14</strain>
    </source>
</reference>
<name>A0ABT3IKC1_9BACT</name>
<protein>
    <submittedName>
        <fullName evidence="1">DUF1572 domain-containing protein</fullName>
    </submittedName>
</protein>
<dbReference type="SUPFAM" id="SSF109854">
    <property type="entry name" value="DinB/YfiT-like putative metalloenzymes"/>
    <property type="match status" value="1"/>
</dbReference>
<evidence type="ECO:0000313" key="2">
    <source>
        <dbReference type="Proteomes" id="UP001207742"/>
    </source>
</evidence>
<organism evidence="1 2">
    <name type="scientific">Chitinophaga nivalis</name>
    <dbReference type="NCBI Taxonomy" id="2991709"/>
    <lineage>
        <taxon>Bacteria</taxon>
        <taxon>Pseudomonadati</taxon>
        <taxon>Bacteroidota</taxon>
        <taxon>Chitinophagia</taxon>
        <taxon>Chitinophagales</taxon>
        <taxon>Chitinophagaceae</taxon>
        <taxon>Chitinophaga</taxon>
    </lineage>
</organism>
<sequence>MTSTKQVAKHFRDVHFGGNWTAVNLQDTLAGINWEQATTKVYDLHTIAVLVFHINYYVGIILKVLQGHPLEGSDKFSFDLPPVSSEAAWQALVNKALQEAEQLAVLMEALDDAILPQDFTDARYGSYHRNLLGVTEHTHYHLGQISLIKKIINGSKTVNG</sequence>
<dbReference type="EMBL" id="JAPDNS010000001">
    <property type="protein sequence ID" value="MCW3484409.1"/>
    <property type="molecule type" value="Genomic_DNA"/>
</dbReference>
<dbReference type="Gene3D" id="1.20.120.450">
    <property type="entry name" value="dinb family like domain"/>
    <property type="match status" value="1"/>
</dbReference>
<comment type="caution">
    <text evidence="1">The sequence shown here is derived from an EMBL/GenBank/DDBJ whole genome shotgun (WGS) entry which is preliminary data.</text>
</comment>